<sequence>MFFSATDERGIIDHSNKIFVELSRYGRDELIGAPHNVIRHPAMPRGVFHSMWATIKAGQPFAAYVRNLASDGSEYDVFATVTPLEDGGYLSVRIRPGCEGLFGAALSIYEKAAAFEEKLESDGLTRRQVASEGAAKILELLDEAGMPSYEDFQNIALPAEVAKRESVADEFPERPEASGALAQMLSDAKGIAKELDVWMNRQDDLADLSAALRSTRDGLRKEVDDDALSAALGQSESTTEKLAQLLETWGQMKDLVREPTDQLVDALARLDKISAQTRFRVALARLHTTMMAKFTAELIDGGADADVSADAIAMLGGALRKGLSEMEEMAAAHADLASQTADFIVETSNLLAIPRQVLMLWNQGQDSDSEGASDGPDGLADAVSRHIDAVGQSLEELDGLAQRCRDFDTAIDSSTLKTLIDDAEQRLFALA</sequence>
<keyword evidence="2" id="KW-0808">Transferase</keyword>
<dbReference type="InterPro" id="IPR035965">
    <property type="entry name" value="PAS-like_dom_sf"/>
</dbReference>
<reference evidence="2 3" key="1">
    <citation type="submission" date="2016-04" db="EMBL/GenBank/DDBJ databases">
        <title>Peptidophaga gingivicola gen. nov., sp. nov., isolated from human subgingival plaque.</title>
        <authorList>
            <person name="Beall C.J."/>
            <person name="Mokrzan E.M."/>
            <person name="Griffen A.L."/>
            <person name="Leys E.J."/>
        </authorList>
    </citation>
    <scope>NUCLEOTIDE SEQUENCE [LARGE SCALE GENOMIC DNA]</scope>
    <source>
        <strain evidence="2 3">BA112</strain>
    </source>
</reference>
<dbReference type="AlphaFoldDB" id="A0A179B6S0"/>
<keyword evidence="3" id="KW-1185">Reference proteome</keyword>
<keyword evidence="2" id="KW-0418">Kinase</keyword>
<gene>
    <name evidence="2" type="ORF">A4H34_05840</name>
</gene>
<dbReference type="InterPro" id="IPR013655">
    <property type="entry name" value="PAS_fold_3"/>
</dbReference>
<dbReference type="Gene3D" id="3.30.450.20">
    <property type="entry name" value="PAS domain"/>
    <property type="match status" value="1"/>
</dbReference>
<dbReference type="CDD" id="cd00130">
    <property type="entry name" value="PAS"/>
    <property type="match status" value="1"/>
</dbReference>
<dbReference type="STRING" id="1823756.A4H34_05840"/>
<protein>
    <submittedName>
        <fullName evidence="2">Histidine kinase</fullName>
    </submittedName>
</protein>
<evidence type="ECO:0000313" key="3">
    <source>
        <dbReference type="Proteomes" id="UP000078368"/>
    </source>
</evidence>
<dbReference type="Proteomes" id="UP000078368">
    <property type="component" value="Unassembled WGS sequence"/>
</dbReference>
<dbReference type="GO" id="GO:0016301">
    <property type="term" value="F:kinase activity"/>
    <property type="evidence" value="ECO:0007669"/>
    <property type="project" value="UniProtKB-KW"/>
</dbReference>
<accession>A0A179B6S0</accession>
<evidence type="ECO:0000313" key="2">
    <source>
        <dbReference type="EMBL" id="OAP87120.1"/>
    </source>
</evidence>
<dbReference type="Pfam" id="PF08447">
    <property type="entry name" value="PAS_3"/>
    <property type="match status" value="1"/>
</dbReference>
<proteinExistence type="predicted"/>
<dbReference type="EMBL" id="LVZK01000001">
    <property type="protein sequence ID" value="OAP87120.1"/>
    <property type="molecule type" value="Genomic_DNA"/>
</dbReference>
<comment type="caution">
    <text evidence="2">The sequence shown here is derived from an EMBL/GenBank/DDBJ whole genome shotgun (WGS) entry which is preliminary data.</text>
</comment>
<feature type="domain" description="PAS fold-3" evidence="1">
    <location>
        <begin position="17"/>
        <end position="86"/>
    </location>
</feature>
<name>A0A179B6S0_9ACTO</name>
<dbReference type="InterPro" id="IPR000014">
    <property type="entry name" value="PAS"/>
</dbReference>
<organism evidence="2 3">
    <name type="scientific">Peptidiphaga gingivicola</name>
    <dbReference type="NCBI Taxonomy" id="2741497"/>
    <lineage>
        <taxon>Bacteria</taxon>
        <taxon>Bacillati</taxon>
        <taxon>Actinomycetota</taxon>
        <taxon>Actinomycetes</taxon>
        <taxon>Actinomycetales</taxon>
        <taxon>Actinomycetaceae</taxon>
        <taxon>Peptidiphaga</taxon>
    </lineage>
</organism>
<dbReference type="SUPFAM" id="SSF55785">
    <property type="entry name" value="PYP-like sensor domain (PAS domain)"/>
    <property type="match status" value="1"/>
</dbReference>
<evidence type="ECO:0000259" key="1">
    <source>
        <dbReference type="Pfam" id="PF08447"/>
    </source>
</evidence>